<accession>A0A918RD03</accession>
<evidence type="ECO:0000313" key="1">
    <source>
        <dbReference type="EMBL" id="GGZ93353.1"/>
    </source>
</evidence>
<organism evidence="1 2">
    <name type="scientific">Novosphingobium arvoryzae</name>
    <dbReference type="NCBI Taxonomy" id="1256514"/>
    <lineage>
        <taxon>Bacteria</taxon>
        <taxon>Pseudomonadati</taxon>
        <taxon>Pseudomonadota</taxon>
        <taxon>Alphaproteobacteria</taxon>
        <taxon>Sphingomonadales</taxon>
        <taxon>Sphingomonadaceae</taxon>
        <taxon>Novosphingobium</taxon>
    </lineage>
</organism>
<reference evidence="1" key="1">
    <citation type="journal article" date="2014" name="Int. J. Syst. Evol. Microbiol.">
        <title>Complete genome sequence of Corynebacterium casei LMG S-19264T (=DSM 44701T), isolated from a smear-ripened cheese.</title>
        <authorList>
            <consortium name="US DOE Joint Genome Institute (JGI-PGF)"/>
            <person name="Walter F."/>
            <person name="Albersmeier A."/>
            <person name="Kalinowski J."/>
            <person name="Ruckert C."/>
        </authorList>
    </citation>
    <scope>NUCLEOTIDE SEQUENCE</scope>
    <source>
        <strain evidence="1">KCTC 32422</strain>
    </source>
</reference>
<sequence>MSKLAELMAKKAELEKQIEAAKQAEQADAIKQIVDLAKSYGISYADLKPHMTRRRKRRAVMDAS</sequence>
<name>A0A918RD03_9SPHN</name>
<comment type="caution">
    <text evidence="1">The sequence shown here is derived from an EMBL/GenBank/DDBJ whole genome shotgun (WGS) entry which is preliminary data.</text>
</comment>
<dbReference type="Proteomes" id="UP000634139">
    <property type="component" value="Unassembled WGS sequence"/>
</dbReference>
<evidence type="ECO:0000313" key="2">
    <source>
        <dbReference type="Proteomes" id="UP000634139"/>
    </source>
</evidence>
<dbReference type="AlphaFoldDB" id="A0A918RD03"/>
<evidence type="ECO:0008006" key="3">
    <source>
        <dbReference type="Google" id="ProtNLM"/>
    </source>
</evidence>
<protein>
    <recommendedName>
        <fullName evidence="3">H-NS histone family protein</fullName>
    </recommendedName>
</protein>
<dbReference type="RefSeq" id="WP_189539463.1">
    <property type="nucleotide sequence ID" value="NZ_BMZD01000002.1"/>
</dbReference>
<reference evidence="1" key="2">
    <citation type="submission" date="2020-09" db="EMBL/GenBank/DDBJ databases">
        <authorList>
            <person name="Sun Q."/>
            <person name="Kim S."/>
        </authorList>
    </citation>
    <scope>NUCLEOTIDE SEQUENCE</scope>
    <source>
        <strain evidence="1">KCTC 32422</strain>
    </source>
</reference>
<keyword evidence="2" id="KW-1185">Reference proteome</keyword>
<dbReference type="EMBL" id="BMZD01000002">
    <property type="protein sequence ID" value="GGZ93353.1"/>
    <property type="molecule type" value="Genomic_DNA"/>
</dbReference>
<gene>
    <name evidence="1" type="ORF">GCM10011617_11470</name>
</gene>
<proteinExistence type="predicted"/>